<dbReference type="OrthoDB" id="3554680at2759"/>
<organism evidence="1 2">
    <name type="scientific">Aplosporella prunicola CBS 121167</name>
    <dbReference type="NCBI Taxonomy" id="1176127"/>
    <lineage>
        <taxon>Eukaryota</taxon>
        <taxon>Fungi</taxon>
        <taxon>Dikarya</taxon>
        <taxon>Ascomycota</taxon>
        <taxon>Pezizomycotina</taxon>
        <taxon>Dothideomycetes</taxon>
        <taxon>Dothideomycetes incertae sedis</taxon>
        <taxon>Botryosphaeriales</taxon>
        <taxon>Aplosporellaceae</taxon>
        <taxon>Aplosporella</taxon>
    </lineage>
</organism>
<dbReference type="AlphaFoldDB" id="A0A6A6BU80"/>
<keyword evidence="2" id="KW-1185">Reference proteome</keyword>
<sequence length="1020" mass="111331">MDNISAAITGESTPAWKQLPKHEQIPPTLVPLVDARHFFAVDASGSTSGSIIRSEQAFVQGVHQRGRGDEATLWGSNCNDPASVETLLSTPWGGVMGGTSPWRILNNPKSLGAILRSDVWYLLTDGQVGSYEVQRLSAEATEKEVLNVPVIFVITGTKRESPSSVDISVGITFFANAQDAICLFVDKNTGTIYTLASKGCFAALTDAHGNSTPDLSTWEHLRFFLNEEDFIANCQKNKIQVPSADTRITPTSGISLGVEWERLNGRGIVVDLDALLAARMLSNDDLEQLLAEEAFDNLSITCKTRGKIGDLRQFILQQKVTEMAVKLEDIAGANAIVARLGEAGLDNEIRSQLQAQLREAHATNRRTYQVAAKNALESPEALEARSRNRLVDRALQTLAEIESSGYTADILSRRSNRARRATTVAPTEGDVAIATLDLETPTAFRSDCLVCCGDNEVMSIAIKKGADGAFNTDNFALDFPLAAGKHGKNQDLISSQCVCFQCALLGRPGKSIYGEEISAVIPTFDYNGSNKKYVNEQLFLALTGGLRTGASGAAQLFMAMLDNTLKTKAWAGASVDTESLPDSEVHQRRTMFEWTLANMLQNTSCRETFDEQGPWVPYPKALEWAARNFQTEGLDSFAVRYPVGGFMQLVAFGKATGAFDDKTIRDLKATKVLHAVTSSFLAQLYRDSTGNLGEAWTQPLLTMVYSEFNADLVPVDFGGEESIVTSTDKFWAALSAFLKADTELLKDWEQADQLRIMPRVQLLLFWLIYHQKGHTSAKTFFHKLQNEQPLAPSVLSINTPLSTSAIEPTLLSIFRQHDASDHPTTIANDGNIHATAVVPFATPFGPSVLHCGICGEPFAPVSTTSSTPLTVDFLANLRAARATHLRAAFAGGTSSTGLPEPTLTPAPPSSTHCNLHVSVARAWAALSVETRDAAREDGSDAQVIFVQSAVKEICSSRRGDVFQPRLDDKVRELLPSFWDVLRVAAKFEGKEDWVEVEVDFALNKVEEKVKWEIKARELEG</sequence>
<dbReference type="Proteomes" id="UP000799438">
    <property type="component" value="Unassembled WGS sequence"/>
</dbReference>
<protein>
    <submittedName>
        <fullName evidence="1">Uncharacterized protein</fullName>
    </submittedName>
</protein>
<dbReference type="RefSeq" id="XP_033402483.1">
    <property type="nucleotide sequence ID" value="XM_033539679.1"/>
</dbReference>
<gene>
    <name evidence="1" type="ORF">K452DRAFT_282973</name>
</gene>
<evidence type="ECO:0000313" key="1">
    <source>
        <dbReference type="EMBL" id="KAF2146774.1"/>
    </source>
</evidence>
<proteinExistence type="predicted"/>
<name>A0A6A6BU80_9PEZI</name>
<reference evidence="1" key="1">
    <citation type="journal article" date="2020" name="Stud. Mycol.">
        <title>101 Dothideomycetes genomes: a test case for predicting lifestyles and emergence of pathogens.</title>
        <authorList>
            <person name="Haridas S."/>
            <person name="Albert R."/>
            <person name="Binder M."/>
            <person name="Bloem J."/>
            <person name="Labutti K."/>
            <person name="Salamov A."/>
            <person name="Andreopoulos B."/>
            <person name="Baker S."/>
            <person name="Barry K."/>
            <person name="Bills G."/>
            <person name="Bluhm B."/>
            <person name="Cannon C."/>
            <person name="Castanera R."/>
            <person name="Culley D."/>
            <person name="Daum C."/>
            <person name="Ezra D."/>
            <person name="Gonzalez J."/>
            <person name="Henrissat B."/>
            <person name="Kuo A."/>
            <person name="Liang C."/>
            <person name="Lipzen A."/>
            <person name="Lutzoni F."/>
            <person name="Magnuson J."/>
            <person name="Mondo S."/>
            <person name="Nolan M."/>
            <person name="Ohm R."/>
            <person name="Pangilinan J."/>
            <person name="Park H.-J."/>
            <person name="Ramirez L."/>
            <person name="Alfaro M."/>
            <person name="Sun H."/>
            <person name="Tritt A."/>
            <person name="Yoshinaga Y."/>
            <person name="Zwiers L.-H."/>
            <person name="Turgeon B."/>
            <person name="Goodwin S."/>
            <person name="Spatafora J."/>
            <person name="Crous P."/>
            <person name="Grigoriev I."/>
        </authorList>
    </citation>
    <scope>NUCLEOTIDE SEQUENCE</scope>
    <source>
        <strain evidence="1">CBS 121167</strain>
    </source>
</reference>
<dbReference type="EMBL" id="ML995475">
    <property type="protein sequence ID" value="KAF2146774.1"/>
    <property type="molecule type" value="Genomic_DNA"/>
</dbReference>
<evidence type="ECO:0000313" key="2">
    <source>
        <dbReference type="Proteomes" id="UP000799438"/>
    </source>
</evidence>
<accession>A0A6A6BU80</accession>
<dbReference type="GeneID" id="54297175"/>